<evidence type="ECO:0000256" key="6">
    <source>
        <dbReference type="SAM" id="MobiDB-lite"/>
    </source>
</evidence>
<reference evidence="11 12" key="1">
    <citation type="submission" date="2025-08" db="UniProtKB">
        <authorList>
            <consortium name="RefSeq"/>
        </authorList>
    </citation>
    <scope>IDENTIFICATION</scope>
</reference>
<feature type="signal peptide" evidence="8">
    <location>
        <begin position="1"/>
        <end position="22"/>
    </location>
</feature>
<dbReference type="PRINTS" id="PR01537">
    <property type="entry name" value="INTRLKN1R1F"/>
</dbReference>
<dbReference type="InterPro" id="IPR000742">
    <property type="entry name" value="EGF"/>
</dbReference>
<evidence type="ECO:0000313" key="10">
    <source>
        <dbReference type="Proteomes" id="UP000515154"/>
    </source>
</evidence>
<evidence type="ECO:0000256" key="1">
    <source>
        <dbReference type="ARBA" id="ARBA00004370"/>
    </source>
</evidence>
<keyword evidence="5 7" id="KW-0472">Membrane</keyword>
<dbReference type="AlphaFoldDB" id="A0A7E6F0B2"/>
<dbReference type="GO" id="GO:0007165">
    <property type="term" value="P:signal transduction"/>
    <property type="evidence" value="ECO:0007669"/>
    <property type="project" value="InterPro"/>
</dbReference>
<keyword evidence="2 7" id="KW-0812">Transmembrane</keyword>
<dbReference type="InterPro" id="IPR035897">
    <property type="entry name" value="Toll_tir_struct_dom_sf"/>
</dbReference>
<feature type="chain" id="PRO_5045019829" evidence="8">
    <location>
        <begin position="23"/>
        <end position="594"/>
    </location>
</feature>
<dbReference type="KEGG" id="osn:118764547"/>
<dbReference type="GO" id="GO:0005886">
    <property type="term" value="C:plasma membrane"/>
    <property type="evidence" value="ECO:0007669"/>
    <property type="project" value="TreeGrafter"/>
</dbReference>
<proteinExistence type="predicted"/>
<protein>
    <submittedName>
        <fullName evidence="11 12">Uncharacterized transmembrane protein DDB_G0293652 isoform X1</fullName>
    </submittedName>
</protein>
<evidence type="ECO:0000256" key="7">
    <source>
        <dbReference type="SAM" id="Phobius"/>
    </source>
</evidence>
<dbReference type="Gene3D" id="3.40.50.10140">
    <property type="entry name" value="Toll/interleukin-1 receptor homology (TIR) domain"/>
    <property type="match status" value="1"/>
</dbReference>
<evidence type="ECO:0000256" key="5">
    <source>
        <dbReference type="ARBA" id="ARBA00023136"/>
    </source>
</evidence>
<dbReference type="GO" id="GO:0038023">
    <property type="term" value="F:signaling receptor activity"/>
    <property type="evidence" value="ECO:0007669"/>
    <property type="project" value="TreeGrafter"/>
</dbReference>
<dbReference type="PROSITE" id="PS00022">
    <property type="entry name" value="EGF_1"/>
    <property type="match status" value="1"/>
</dbReference>
<evidence type="ECO:0000256" key="3">
    <source>
        <dbReference type="ARBA" id="ARBA00022729"/>
    </source>
</evidence>
<evidence type="ECO:0000259" key="9">
    <source>
        <dbReference type="PROSITE" id="PS50104"/>
    </source>
</evidence>
<dbReference type="Pfam" id="PF01582">
    <property type="entry name" value="TIR"/>
    <property type="match status" value="1"/>
</dbReference>
<feature type="region of interest" description="Disordered" evidence="6">
    <location>
        <begin position="161"/>
        <end position="202"/>
    </location>
</feature>
<dbReference type="Proteomes" id="UP000515154">
    <property type="component" value="Linkage group LG8"/>
</dbReference>
<feature type="region of interest" description="Disordered" evidence="6">
    <location>
        <begin position="253"/>
        <end position="274"/>
    </location>
</feature>
<keyword evidence="4 7" id="KW-1133">Transmembrane helix</keyword>
<name>A0A7E6F0B2_9MOLL</name>
<dbReference type="RefSeq" id="XP_036361280.1">
    <property type="nucleotide sequence ID" value="XM_036505387.1"/>
</dbReference>
<dbReference type="SUPFAM" id="SSF52200">
    <property type="entry name" value="Toll/Interleukin receptor TIR domain"/>
    <property type="match status" value="1"/>
</dbReference>
<feature type="compositionally biased region" description="Low complexity" evidence="6">
    <location>
        <begin position="161"/>
        <end position="199"/>
    </location>
</feature>
<evidence type="ECO:0000256" key="2">
    <source>
        <dbReference type="ARBA" id="ARBA00022692"/>
    </source>
</evidence>
<evidence type="ECO:0000313" key="12">
    <source>
        <dbReference type="RefSeq" id="XP_036361281.1"/>
    </source>
</evidence>
<feature type="compositionally biased region" description="Low complexity" evidence="6">
    <location>
        <begin position="253"/>
        <end position="266"/>
    </location>
</feature>
<dbReference type="InterPro" id="IPR000157">
    <property type="entry name" value="TIR_dom"/>
</dbReference>
<keyword evidence="3 8" id="KW-0732">Signal</keyword>
<keyword evidence="10" id="KW-1185">Reference proteome</keyword>
<evidence type="ECO:0000256" key="8">
    <source>
        <dbReference type="SAM" id="SignalP"/>
    </source>
</evidence>
<gene>
    <name evidence="11 12" type="primary">LOC118764547</name>
</gene>
<feature type="transmembrane region" description="Helical" evidence="7">
    <location>
        <begin position="395"/>
        <end position="416"/>
    </location>
</feature>
<evidence type="ECO:0000256" key="4">
    <source>
        <dbReference type="ARBA" id="ARBA00022989"/>
    </source>
</evidence>
<accession>A0A7E6F0B2</accession>
<dbReference type="SMART" id="SM00255">
    <property type="entry name" value="TIR"/>
    <property type="match status" value="1"/>
</dbReference>
<dbReference type="PANTHER" id="PTHR24365:SF541">
    <property type="entry name" value="PROTEIN TOLL-RELATED"/>
    <property type="match status" value="1"/>
</dbReference>
<dbReference type="PROSITE" id="PS50104">
    <property type="entry name" value="TIR"/>
    <property type="match status" value="1"/>
</dbReference>
<evidence type="ECO:0000313" key="11">
    <source>
        <dbReference type="RefSeq" id="XP_036361280.1"/>
    </source>
</evidence>
<comment type="subcellular location">
    <subcellularLocation>
        <location evidence="1">Membrane</location>
    </subcellularLocation>
</comment>
<feature type="domain" description="TIR" evidence="9">
    <location>
        <begin position="439"/>
        <end position="583"/>
    </location>
</feature>
<organism evidence="10 12">
    <name type="scientific">Octopus sinensis</name>
    <name type="common">East Asian common octopus</name>
    <dbReference type="NCBI Taxonomy" id="2607531"/>
    <lineage>
        <taxon>Eukaryota</taxon>
        <taxon>Metazoa</taxon>
        <taxon>Spiralia</taxon>
        <taxon>Lophotrochozoa</taxon>
        <taxon>Mollusca</taxon>
        <taxon>Cephalopoda</taxon>
        <taxon>Coleoidea</taxon>
        <taxon>Octopodiformes</taxon>
        <taxon>Octopoda</taxon>
        <taxon>Incirrata</taxon>
        <taxon>Octopodidae</taxon>
        <taxon>Octopus</taxon>
    </lineage>
</organism>
<dbReference type="RefSeq" id="XP_036361281.1">
    <property type="nucleotide sequence ID" value="XM_036505388.1"/>
</dbReference>
<sequence length="594" mass="67190">MKEATVLLYIVTLMASVIHIETSSFIVNKRNIVSNVNPKIITFNKTVDLIVKAATCHPVWNACKNGKKCIRDSNDRIYKCRLVNNNNTDGNNSNNNEMNTNVTIANNNTDDIKNITNSNSSSDAIDASIINNSNTSSSNISITDNNESYSNNSNGIIIINNNNSSNSSKNDNTNKSTTVSIINDSSNNNRNESNHNDGSFNPKIITFNKTVDLIVKAATCHPLWKACKNGKKCIREGNGRIYKCRMVNNNNTDDNNNNSNNTTNNNGTSESPTVSPKICTVNSTHCGSDETCVKYNNSLQCRKLSDGEQYMCDLCANGICVLGNDGDMYCSCKPQWTGDLCTEPCHRNCTIGNCILLRYEEYCECPGNFTPSSNCTEQYKGGPDGNKKKLFPIDIILTVTAVTVIVLISLVMCLMWKRRFRFFMKFAHYFQPYVDKEEKLYDVFISYKSSDADENWVKNILFPKIEDDMGLKACVHFRDFVPGETISNNIIESIQNSRRTLLVLTNDYIDSEWTRMEYQVAQQEMFKLRHRIIPVILGNFKDLDIKDKNLKFILETVTYLQWPSDSEGTHLQTAFWNNLKKTLRNKYQSKQVST</sequence>
<dbReference type="PANTHER" id="PTHR24365">
    <property type="entry name" value="TOLL-LIKE RECEPTOR"/>
    <property type="match status" value="1"/>
</dbReference>